<feature type="transmembrane region" description="Helical" evidence="1">
    <location>
        <begin position="414"/>
        <end position="435"/>
    </location>
</feature>
<keyword evidence="1" id="KW-0472">Membrane</keyword>
<gene>
    <name evidence="2" type="ORF">K452DRAFT_117343</name>
</gene>
<keyword evidence="1" id="KW-1133">Transmembrane helix</keyword>
<protein>
    <submittedName>
        <fullName evidence="2">Uncharacterized protein</fullName>
    </submittedName>
</protein>
<name>A0A6A6AY26_9PEZI</name>
<accession>A0A6A6AY26</accession>
<dbReference type="PANTHER" id="PTHR35394">
    <property type="entry name" value="DUF3176 DOMAIN-CONTAINING PROTEIN"/>
    <property type="match status" value="1"/>
</dbReference>
<dbReference type="OrthoDB" id="5376804at2759"/>
<evidence type="ECO:0000256" key="1">
    <source>
        <dbReference type="SAM" id="Phobius"/>
    </source>
</evidence>
<dbReference type="RefSeq" id="XP_033392557.1">
    <property type="nucleotide sequence ID" value="XM_033535122.1"/>
</dbReference>
<dbReference type="Proteomes" id="UP000799438">
    <property type="component" value="Unassembled WGS sequence"/>
</dbReference>
<proteinExistence type="predicted"/>
<dbReference type="Pfam" id="PF11374">
    <property type="entry name" value="DUF3176"/>
    <property type="match status" value="1"/>
</dbReference>
<organism evidence="2 3">
    <name type="scientific">Aplosporella prunicola CBS 121167</name>
    <dbReference type="NCBI Taxonomy" id="1176127"/>
    <lineage>
        <taxon>Eukaryota</taxon>
        <taxon>Fungi</taxon>
        <taxon>Dikarya</taxon>
        <taxon>Ascomycota</taxon>
        <taxon>Pezizomycotina</taxon>
        <taxon>Dothideomycetes</taxon>
        <taxon>Dothideomycetes incertae sedis</taxon>
        <taxon>Botryosphaeriales</taxon>
        <taxon>Aplosporellaceae</taxon>
        <taxon>Aplosporella</taxon>
    </lineage>
</organism>
<feature type="transmembrane region" description="Helical" evidence="1">
    <location>
        <begin position="70"/>
        <end position="87"/>
    </location>
</feature>
<dbReference type="EMBL" id="ML995511">
    <property type="protein sequence ID" value="KAF2136839.1"/>
    <property type="molecule type" value="Genomic_DNA"/>
</dbReference>
<feature type="transmembrane region" description="Helical" evidence="1">
    <location>
        <begin position="6"/>
        <end position="27"/>
    </location>
</feature>
<evidence type="ECO:0000313" key="2">
    <source>
        <dbReference type="EMBL" id="KAF2136839.1"/>
    </source>
</evidence>
<dbReference type="InterPro" id="IPR021514">
    <property type="entry name" value="DUF3176"/>
</dbReference>
<keyword evidence="1" id="KW-0812">Transmembrane</keyword>
<dbReference type="PANTHER" id="PTHR35394:SF5">
    <property type="entry name" value="DUF3176 DOMAIN-CONTAINING PROTEIN"/>
    <property type="match status" value="1"/>
</dbReference>
<evidence type="ECO:0000313" key="3">
    <source>
        <dbReference type="Proteomes" id="UP000799438"/>
    </source>
</evidence>
<keyword evidence="3" id="KW-1185">Reference proteome</keyword>
<dbReference type="AlphaFoldDB" id="A0A6A6AY26"/>
<dbReference type="GeneID" id="54292616"/>
<reference evidence="2" key="1">
    <citation type="journal article" date="2020" name="Stud. Mycol.">
        <title>101 Dothideomycetes genomes: a test case for predicting lifestyles and emergence of pathogens.</title>
        <authorList>
            <person name="Haridas S."/>
            <person name="Albert R."/>
            <person name="Binder M."/>
            <person name="Bloem J."/>
            <person name="Labutti K."/>
            <person name="Salamov A."/>
            <person name="Andreopoulos B."/>
            <person name="Baker S."/>
            <person name="Barry K."/>
            <person name="Bills G."/>
            <person name="Bluhm B."/>
            <person name="Cannon C."/>
            <person name="Castanera R."/>
            <person name="Culley D."/>
            <person name="Daum C."/>
            <person name="Ezra D."/>
            <person name="Gonzalez J."/>
            <person name="Henrissat B."/>
            <person name="Kuo A."/>
            <person name="Liang C."/>
            <person name="Lipzen A."/>
            <person name="Lutzoni F."/>
            <person name="Magnuson J."/>
            <person name="Mondo S."/>
            <person name="Nolan M."/>
            <person name="Ohm R."/>
            <person name="Pangilinan J."/>
            <person name="Park H.-J."/>
            <person name="Ramirez L."/>
            <person name="Alfaro M."/>
            <person name="Sun H."/>
            <person name="Tritt A."/>
            <person name="Yoshinaga Y."/>
            <person name="Zwiers L.-H."/>
            <person name="Turgeon B."/>
            <person name="Goodwin S."/>
            <person name="Spatafora J."/>
            <person name="Crous P."/>
            <person name="Grigoriev I."/>
        </authorList>
    </citation>
    <scope>NUCLEOTIDE SEQUENCE</scope>
    <source>
        <strain evidence="2">CBS 121167</strain>
    </source>
</reference>
<sequence>MTINSIVSWLGLTGKALMLSAVAACLGQAKWLHFVGKTNRLSDMAVYDNASRGFSGSASLLWKSRLRQPAVLGAIVVLCSVAIGPLVQQTIAVEIRSVPVDQQVTIARAQNFADREAQLSFGLTNTIYNAIFMESDDDKDKLSVNATCPTGNCDFHVFQSLAICHRCVDISEKLLTNCTVSCQNFNICTSSLTEMKPLQYTDVGTSDEGAIALSVDENNPSTAQFSLTAIQLLDGASVTEISASQCSLFWCIQEYQSSIRNSILDERILDSWQGAILDSWQMDHIDGAITFHSPTRNNTPASDFNIDIGTASLLFSWFTESFFFNGSVTTFLNDATGCLELLSHAKENNLILPFRRVPLSTLFARLAISLTRRIREISGSVNTRNWEINYNASAGEAHAYGTSQVDTPQIQVRWAWMALPGTLWVLAVLFVMLTVNETRRAGIAAWKTSAMPLLSSGLEGMGLDEETREMLYRAPGPVEMERVAQEVWVRGNEGGEIGAGLLRSEDAV</sequence>